<keyword evidence="3 8" id="KW-0285">Flavoprotein</keyword>
<evidence type="ECO:0000256" key="8">
    <source>
        <dbReference type="PIRNR" id="PIRNR000232"/>
    </source>
</evidence>
<evidence type="ECO:0000313" key="10">
    <source>
        <dbReference type="EMBL" id="SFK34680.1"/>
    </source>
</evidence>
<dbReference type="SUPFAM" id="SSF55469">
    <property type="entry name" value="FMN-dependent nitroreductase-like"/>
    <property type="match status" value="1"/>
</dbReference>
<gene>
    <name evidence="10" type="ORF">SAMN04488518_104199</name>
</gene>
<dbReference type="PIRSF" id="PIRSF000232">
    <property type="entry name" value="YdjA"/>
    <property type="match status" value="1"/>
</dbReference>
<keyword evidence="4 8" id="KW-0288">FMN</keyword>
<dbReference type="EMBL" id="FOSK01000004">
    <property type="protein sequence ID" value="SFK34680.1"/>
    <property type="molecule type" value="Genomic_DNA"/>
</dbReference>
<evidence type="ECO:0000256" key="3">
    <source>
        <dbReference type="ARBA" id="ARBA00022630"/>
    </source>
</evidence>
<protein>
    <recommendedName>
        <fullName evidence="8">Putative NAD(P)H nitroreductase</fullName>
        <ecNumber evidence="8">1.-.-.-</ecNumber>
    </recommendedName>
</protein>
<dbReference type="Pfam" id="PF00881">
    <property type="entry name" value="Nitroreductase"/>
    <property type="match status" value="1"/>
</dbReference>
<accession>A0A1I3YSE2</accession>
<dbReference type="PANTHER" id="PTHR43821:SF1">
    <property type="entry name" value="NAD(P)H NITROREDUCTASE YDJA-RELATED"/>
    <property type="match status" value="1"/>
</dbReference>
<evidence type="ECO:0000256" key="2">
    <source>
        <dbReference type="ARBA" id="ARBA00007118"/>
    </source>
</evidence>
<proteinExistence type="inferred from homology"/>
<dbReference type="CDD" id="cd02135">
    <property type="entry name" value="YdjA-like"/>
    <property type="match status" value="1"/>
</dbReference>
<comment type="cofactor">
    <cofactor evidence="1 8">
        <name>FMN</name>
        <dbReference type="ChEBI" id="CHEBI:58210"/>
    </cofactor>
</comment>
<dbReference type="RefSeq" id="WP_093518829.1">
    <property type="nucleotide sequence ID" value="NZ_FOSK01000004.1"/>
</dbReference>
<evidence type="ECO:0000256" key="6">
    <source>
        <dbReference type="ARBA" id="ARBA00023002"/>
    </source>
</evidence>
<dbReference type="InterPro" id="IPR000415">
    <property type="entry name" value="Nitroreductase-like"/>
</dbReference>
<dbReference type="PANTHER" id="PTHR43821">
    <property type="entry name" value="NAD(P)H NITROREDUCTASE YDJA-RELATED"/>
    <property type="match status" value="1"/>
</dbReference>
<dbReference type="Proteomes" id="UP000199598">
    <property type="component" value="Unassembled WGS sequence"/>
</dbReference>
<organism evidence="10 11">
    <name type="scientific">Pseudovibrio ascidiaceicola</name>
    <dbReference type="NCBI Taxonomy" id="285279"/>
    <lineage>
        <taxon>Bacteria</taxon>
        <taxon>Pseudomonadati</taxon>
        <taxon>Pseudomonadota</taxon>
        <taxon>Alphaproteobacteria</taxon>
        <taxon>Hyphomicrobiales</taxon>
        <taxon>Stappiaceae</taxon>
        <taxon>Pseudovibrio</taxon>
    </lineage>
</organism>
<name>A0A1I3YSE2_9HYPH</name>
<sequence>MNAQQLVEIIRSRTSASLKLMKAPGPNREEMKLIIEAAAAAPDHGHLHPFRILEIPTDARNDLGDLFVKAVEEVQDEPTEEALTRAREKAHKGPVLLVLIGCFHGSDETRIPQYEQMLSAGTALQNMVLVAHAMGYASRITSGSSARSSAFHKGLGLSDNEEFLCFISIGKVDETRPAKGRQEAQEIHSTWIPE</sequence>
<reference evidence="10 11" key="1">
    <citation type="submission" date="2016-10" db="EMBL/GenBank/DDBJ databases">
        <authorList>
            <person name="Varghese N."/>
            <person name="Submissions S."/>
        </authorList>
    </citation>
    <scope>NUCLEOTIDE SEQUENCE [LARGE SCALE GENOMIC DNA]</scope>
    <source>
        <strain evidence="10 11">DSM 16392</strain>
    </source>
</reference>
<comment type="caution">
    <text evidence="10">The sequence shown here is derived from an EMBL/GenBank/DDBJ whole genome shotgun (WGS) entry which is preliminary data.</text>
</comment>
<feature type="domain" description="Nitroreductase" evidence="9">
    <location>
        <begin position="10"/>
        <end position="171"/>
    </location>
</feature>
<dbReference type="InterPro" id="IPR026021">
    <property type="entry name" value="YdjA-like"/>
</dbReference>
<evidence type="ECO:0000313" key="11">
    <source>
        <dbReference type="Proteomes" id="UP000199598"/>
    </source>
</evidence>
<evidence type="ECO:0000259" key="9">
    <source>
        <dbReference type="Pfam" id="PF00881"/>
    </source>
</evidence>
<dbReference type="Gene3D" id="3.40.109.10">
    <property type="entry name" value="NADH Oxidase"/>
    <property type="match status" value="1"/>
</dbReference>
<keyword evidence="6 8" id="KW-0560">Oxidoreductase</keyword>
<dbReference type="EC" id="1.-.-.-" evidence="8"/>
<keyword evidence="7 8" id="KW-0520">NAD</keyword>
<keyword evidence="11" id="KW-1185">Reference proteome</keyword>
<comment type="similarity">
    <text evidence="2 8">Belongs to the nitroreductase family.</text>
</comment>
<evidence type="ECO:0000256" key="7">
    <source>
        <dbReference type="ARBA" id="ARBA00023027"/>
    </source>
</evidence>
<evidence type="ECO:0000256" key="1">
    <source>
        <dbReference type="ARBA" id="ARBA00001917"/>
    </source>
</evidence>
<dbReference type="InterPro" id="IPR029479">
    <property type="entry name" value="Nitroreductase"/>
</dbReference>
<evidence type="ECO:0000256" key="5">
    <source>
        <dbReference type="ARBA" id="ARBA00022857"/>
    </source>
</evidence>
<evidence type="ECO:0000256" key="4">
    <source>
        <dbReference type="ARBA" id="ARBA00022643"/>
    </source>
</evidence>
<keyword evidence="5 8" id="KW-0521">NADP</keyword>
<dbReference type="InterPro" id="IPR052530">
    <property type="entry name" value="NAD(P)H_nitroreductase"/>
</dbReference>